<name>A0A1I3YBH2_9PROT</name>
<gene>
    <name evidence="1" type="ORF">SAMN02745775_1011135</name>
</gene>
<proteinExistence type="predicted"/>
<keyword evidence="2" id="KW-1185">Reference proteome</keyword>
<sequence>MVEGLVDDLLRDSAPGDPLLAMMDAIGRKAQAAGLNEADVDAELAAWNAERR</sequence>
<accession>A0A1I3YBH2</accession>
<evidence type="ECO:0000313" key="1">
    <source>
        <dbReference type="EMBL" id="SFK29113.1"/>
    </source>
</evidence>
<dbReference type="Proteomes" id="UP000199473">
    <property type="component" value="Unassembled WGS sequence"/>
</dbReference>
<organism evidence="1 2">
    <name type="scientific">Falsiroseomonas stagni DSM 19981</name>
    <dbReference type="NCBI Taxonomy" id="1123062"/>
    <lineage>
        <taxon>Bacteria</taxon>
        <taxon>Pseudomonadati</taxon>
        <taxon>Pseudomonadota</taxon>
        <taxon>Alphaproteobacteria</taxon>
        <taxon>Acetobacterales</taxon>
        <taxon>Roseomonadaceae</taxon>
        <taxon>Falsiroseomonas</taxon>
    </lineage>
</organism>
<dbReference type="STRING" id="1123062.SAMN02745775_1011135"/>
<reference evidence="1 2" key="1">
    <citation type="submission" date="2016-10" db="EMBL/GenBank/DDBJ databases">
        <authorList>
            <person name="de Groot N.N."/>
        </authorList>
    </citation>
    <scope>NUCLEOTIDE SEQUENCE [LARGE SCALE GENOMIC DNA]</scope>
    <source>
        <strain evidence="1 2">DSM 19981</strain>
    </source>
</reference>
<evidence type="ECO:0000313" key="2">
    <source>
        <dbReference type="Proteomes" id="UP000199473"/>
    </source>
</evidence>
<protein>
    <submittedName>
        <fullName evidence="1">Uncharacterized protein</fullName>
    </submittedName>
</protein>
<dbReference type="AlphaFoldDB" id="A0A1I3YBH2"/>
<dbReference type="EMBL" id="FOSQ01000001">
    <property type="protein sequence ID" value="SFK29113.1"/>
    <property type="molecule type" value="Genomic_DNA"/>
</dbReference>